<protein>
    <submittedName>
        <fullName evidence="1">DUF3572 family protein</fullName>
    </submittedName>
</protein>
<dbReference type="InterPro" id="IPR021955">
    <property type="entry name" value="DUF3572"/>
</dbReference>
<dbReference type="Pfam" id="PF12096">
    <property type="entry name" value="DUF3572"/>
    <property type="match status" value="1"/>
</dbReference>
<reference evidence="1 2" key="1">
    <citation type="journal article" date="2019" name="Syst. Appl. Microbiol.">
        <title>Microvirga tunisiensis sp. nov., a root nodule symbiotic bacterium isolated from Lupinus micranthus and L. luteus grown in Northern Tunisia.</title>
        <authorList>
            <person name="Msaddak A."/>
            <person name="Rejili M."/>
            <person name="Duran D."/>
            <person name="Mars M."/>
            <person name="Palacios J.M."/>
            <person name="Ruiz-Argueso T."/>
            <person name="Rey L."/>
            <person name="Imperial J."/>
        </authorList>
    </citation>
    <scope>NUCLEOTIDE SEQUENCE [LARGE SCALE GENOMIC DNA]</scope>
    <source>
        <strain evidence="1 2">Lmie10</strain>
    </source>
</reference>
<dbReference type="OrthoDB" id="7356934at2"/>
<dbReference type="Proteomes" id="UP000403266">
    <property type="component" value="Unassembled WGS sequence"/>
</dbReference>
<name>A0A5N7MFJ4_9HYPH</name>
<comment type="caution">
    <text evidence="1">The sequence shown here is derived from an EMBL/GenBank/DDBJ whole genome shotgun (WGS) entry which is preliminary data.</text>
</comment>
<dbReference type="EMBL" id="VOSK01000014">
    <property type="protein sequence ID" value="MPR24934.1"/>
    <property type="molecule type" value="Genomic_DNA"/>
</dbReference>
<keyword evidence="2" id="KW-1185">Reference proteome</keyword>
<dbReference type="AlphaFoldDB" id="A0A5N7MFJ4"/>
<sequence>MLSSLSSTMSTVFFMAVIPGAPDVLHRPNGSFDGIVTSKPIDEMQIDRMNTPLKRVTREEAENVALGAFSFLTGDEERLSRFLAVSGLRPDTIRSAASSPGFFAGILDYVVSDERLLIALAKELNTKPEHIMQAHWTLSPSEFE</sequence>
<accession>A0A5N7MFJ4</accession>
<organism evidence="1 2">
    <name type="scientific">Microvirga tunisiensis</name>
    <dbReference type="NCBI Taxonomy" id="2108360"/>
    <lineage>
        <taxon>Bacteria</taxon>
        <taxon>Pseudomonadati</taxon>
        <taxon>Pseudomonadota</taxon>
        <taxon>Alphaproteobacteria</taxon>
        <taxon>Hyphomicrobiales</taxon>
        <taxon>Methylobacteriaceae</taxon>
        <taxon>Microvirga</taxon>
    </lineage>
</organism>
<evidence type="ECO:0000313" key="2">
    <source>
        <dbReference type="Proteomes" id="UP000403266"/>
    </source>
</evidence>
<proteinExistence type="predicted"/>
<evidence type="ECO:0000313" key="1">
    <source>
        <dbReference type="EMBL" id="MPR24934.1"/>
    </source>
</evidence>
<gene>
    <name evidence="1" type="ORF">FS320_06725</name>
</gene>